<dbReference type="Proteomes" id="UP001189429">
    <property type="component" value="Unassembled WGS sequence"/>
</dbReference>
<accession>A0ABN9SEI2</accession>
<organism evidence="2 3">
    <name type="scientific">Prorocentrum cordatum</name>
    <dbReference type="NCBI Taxonomy" id="2364126"/>
    <lineage>
        <taxon>Eukaryota</taxon>
        <taxon>Sar</taxon>
        <taxon>Alveolata</taxon>
        <taxon>Dinophyceae</taxon>
        <taxon>Prorocentrales</taxon>
        <taxon>Prorocentraceae</taxon>
        <taxon>Prorocentrum</taxon>
    </lineage>
</organism>
<evidence type="ECO:0000313" key="2">
    <source>
        <dbReference type="EMBL" id="CAK0830463.1"/>
    </source>
</evidence>
<dbReference type="EMBL" id="CAUYUJ010010890">
    <property type="protein sequence ID" value="CAK0830463.1"/>
    <property type="molecule type" value="Genomic_DNA"/>
</dbReference>
<gene>
    <name evidence="2" type="ORF">PCOR1329_LOCUS29107</name>
</gene>
<evidence type="ECO:0000256" key="1">
    <source>
        <dbReference type="SAM" id="MobiDB-lite"/>
    </source>
</evidence>
<name>A0ABN9SEI2_9DINO</name>
<evidence type="ECO:0000313" key="3">
    <source>
        <dbReference type="Proteomes" id="UP001189429"/>
    </source>
</evidence>
<sequence length="398" mass="42485">MGYGAGRGELRAAGRHVRAKHKSVKAHPGQIQVHPEVPAGTSGESAVETDSAGRKCQLPCEGGRGWRLGERAAVTEKTAAEKEALATAQALRDKQLQAFHGMELDSIQALEQLKAFSGKGGWGTMAAPQPAARGSSALLAAGGAPMRAPRERPSPDEQCAEELRAIPAAGPLCMLDGEFAFTTANTSQWSSAQTLMEWTRHDASDVSLPQVSCVQESWSSAAWWSRQWGYELIGDFAEATGDGPLEHGGEVAASSSFPASNETSPARIQLRGHCAVTAKAMRRVQKQHRELPQAALKGDDDFWRQAVLEDWLTLAHAPMHVREDQEVVLGAVQRSAGAAIGAAGPSLRRSRAFVLQALAQSAGRGLQHAAPWLQRDPLVRAKAAQEARWRAASAAPSR</sequence>
<reference evidence="2" key="1">
    <citation type="submission" date="2023-10" db="EMBL/GenBank/DDBJ databases">
        <authorList>
            <person name="Chen Y."/>
            <person name="Shah S."/>
            <person name="Dougan E. K."/>
            <person name="Thang M."/>
            <person name="Chan C."/>
        </authorList>
    </citation>
    <scope>NUCLEOTIDE SEQUENCE [LARGE SCALE GENOMIC DNA]</scope>
</reference>
<proteinExistence type="predicted"/>
<feature type="region of interest" description="Disordered" evidence="1">
    <location>
        <begin position="1"/>
        <end position="54"/>
    </location>
</feature>
<feature type="compositionally biased region" description="Basic residues" evidence="1">
    <location>
        <begin position="13"/>
        <end position="25"/>
    </location>
</feature>
<comment type="caution">
    <text evidence="2">The sequence shown here is derived from an EMBL/GenBank/DDBJ whole genome shotgun (WGS) entry which is preliminary data.</text>
</comment>
<protein>
    <submittedName>
        <fullName evidence="2">Uncharacterized protein</fullName>
    </submittedName>
</protein>
<keyword evidence="3" id="KW-1185">Reference proteome</keyword>